<feature type="domain" description="Glycosyl hydrolase family 30 beta sandwich" evidence="2">
    <location>
        <begin position="431"/>
        <end position="526"/>
    </location>
</feature>
<dbReference type="Pfam" id="PF17189">
    <property type="entry name" value="Glyco_hydro_30C"/>
    <property type="match status" value="1"/>
</dbReference>
<sequence>MIRIQIQLLGVGAVLLLLWSCASSNKKAEHAQTEQLIDVVFQLDCDSTYQTIHNFGASDAWATQYVGANWPIVKREQIADLLFSLETKDDGSPAGIGLSAWRFNIGAGSAQQGDASGITDAWRRAECFLQADGRYDWSRQSGQQWFLKAAKERGVNEFIAFVNSPPVSMTSNGKAWSDDGLAANLNLHRYQDYAQFLVQTLQGLSQTSGVQFDYISPFNEPQWEWKCCGQEGTPWNNDEIAAMTHVLDREIRKASLDTKIELTESGQIDYLYDNKNNSLRGNQVEEFFSPSSPNYVEGLSTVGKKIAGHSYFSTWDSSVLIGKRESLRQTMQDIDPQLEYWMSEYCILEDNEQIKGSGRDLGMDAALYIAKVIYADLVVAQASAWHWWLAISPYDYKDGLVYIDDDKQDGEVYESKMLWTLGHYSRFVRPGSVRVKVTRWDDKNIQNSLDELLVSAFRSEDKKQVTLVLSNSLDQPQVVRIEGIPKNLKKVSIYRTSSLDHENLSLIKTKDVYGTITLPARSIVTCVMN</sequence>
<dbReference type="InterPro" id="IPR017853">
    <property type="entry name" value="GH"/>
</dbReference>
<evidence type="ECO:0000259" key="1">
    <source>
        <dbReference type="Pfam" id="PF14587"/>
    </source>
</evidence>
<dbReference type="AlphaFoldDB" id="A0A1M6SRW5"/>
<keyword evidence="3" id="KW-0378">Hydrolase</keyword>
<dbReference type="InterPro" id="IPR013780">
    <property type="entry name" value="Glyco_hydro_b"/>
</dbReference>
<keyword evidence="4" id="KW-1185">Reference proteome</keyword>
<dbReference type="RefSeq" id="WP_073123222.1">
    <property type="nucleotide sequence ID" value="NZ_FRAA01000005.1"/>
</dbReference>
<dbReference type="EMBL" id="FRAA01000005">
    <property type="protein sequence ID" value="SHK47338.1"/>
    <property type="molecule type" value="Genomic_DNA"/>
</dbReference>
<dbReference type="PANTHER" id="PTHR42767:SF1">
    <property type="entry name" value="ENDO-BETA-1,6-GALACTANASE-LIKE DOMAIN-CONTAINING PROTEIN"/>
    <property type="match status" value="1"/>
</dbReference>
<dbReference type="GO" id="GO:0004553">
    <property type="term" value="F:hydrolase activity, hydrolyzing O-glycosyl compounds"/>
    <property type="evidence" value="ECO:0007669"/>
    <property type="project" value="InterPro"/>
</dbReference>
<evidence type="ECO:0000313" key="3">
    <source>
        <dbReference type="EMBL" id="SHK47338.1"/>
    </source>
</evidence>
<dbReference type="SUPFAM" id="SSF51445">
    <property type="entry name" value="(Trans)glycosidases"/>
    <property type="match status" value="1"/>
</dbReference>
<evidence type="ECO:0000259" key="2">
    <source>
        <dbReference type="Pfam" id="PF17189"/>
    </source>
</evidence>
<dbReference type="Pfam" id="PF14587">
    <property type="entry name" value="Glyco_hydr_30_2"/>
    <property type="match status" value="1"/>
</dbReference>
<accession>A0A1M6SRW5</accession>
<proteinExistence type="predicted"/>
<dbReference type="Gene3D" id="3.20.20.80">
    <property type="entry name" value="Glycosidases"/>
    <property type="match status" value="1"/>
</dbReference>
<dbReference type="PANTHER" id="PTHR42767">
    <property type="entry name" value="ENDO-BETA-1,6-GALACTANASE"/>
    <property type="match status" value="1"/>
</dbReference>
<dbReference type="Proteomes" id="UP000184474">
    <property type="component" value="Unassembled WGS sequence"/>
</dbReference>
<protein>
    <submittedName>
        <fullName evidence="3">O-Glycosyl hydrolase</fullName>
    </submittedName>
</protein>
<dbReference type="Gene3D" id="2.60.40.1180">
    <property type="entry name" value="Golgi alpha-mannosidase II"/>
    <property type="match status" value="1"/>
</dbReference>
<feature type="domain" description="Endo-beta-1,6-galactanase-like" evidence="1">
    <location>
        <begin position="41"/>
        <end position="402"/>
    </location>
</feature>
<evidence type="ECO:0000313" key="4">
    <source>
        <dbReference type="Proteomes" id="UP000184474"/>
    </source>
</evidence>
<reference evidence="4" key="1">
    <citation type="submission" date="2016-11" db="EMBL/GenBank/DDBJ databases">
        <authorList>
            <person name="Varghese N."/>
            <person name="Submissions S."/>
        </authorList>
    </citation>
    <scope>NUCLEOTIDE SEQUENCE [LARGE SCALE GENOMIC DNA]</scope>
    <source>
        <strain evidence="4">DSM 26134</strain>
    </source>
</reference>
<dbReference type="STRING" id="156994.SAMN04488028_105125"/>
<dbReference type="InterPro" id="IPR039514">
    <property type="entry name" value="6GAL-like"/>
</dbReference>
<dbReference type="InterPro" id="IPR039743">
    <property type="entry name" value="6GAL/EXGAL"/>
</dbReference>
<dbReference type="InterPro" id="IPR033452">
    <property type="entry name" value="GH30_C"/>
</dbReference>
<organism evidence="3 4">
    <name type="scientific">Reichenbachiella agariperforans</name>
    <dbReference type="NCBI Taxonomy" id="156994"/>
    <lineage>
        <taxon>Bacteria</taxon>
        <taxon>Pseudomonadati</taxon>
        <taxon>Bacteroidota</taxon>
        <taxon>Cytophagia</taxon>
        <taxon>Cytophagales</taxon>
        <taxon>Reichenbachiellaceae</taxon>
        <taxon>Reichenbachiella</taxon>
    </lineage>
</organism>
<gene>
    <name evidence="3" type="ORF">SAMN04488028_105125</name>
</gene>
<name>A0A1M6SRW5_REIAG</name>